<dbReference type="InterPro" id="IPR039422">
    <property type="entry name" value="MarR/SlyA-like"/>
</dbReference>
<comment type="caution">
    <text evidence="2">The sequence shown here is derived from an EMBL/GenBank/DDBJ whole genome shotgun (WGS) entry which is preliminary data.</text>
</comment>
<dbReference type="AlphaFoldDB" id="A0A2K2HDP6"/>
<evidence type="ECO:0000259" key="1">
    <source>
        <dbReference type="PROSITE" id="PS50995"/>
    </source>
</evidence>
<gene>
    <name evidence="2" type="ORF">C2E25_02115</name>
</gene>
<dbReference type="PROSITE" id="PS50995">
    <property type="entry name" value="HTH_MARR_2"/>
    <property type="match status" value="1"/>
</dbReference>
<dbReference type="GO" id="GO:0006950">
    <property type="term" value="P:response to stress"/>
    <property type="evidence" value="ECO:0007669"/>
    <property type="project" value="TreeGrafter"/>
</dbReference>
<dbReference type="RefSeq" id="WP_103114144.1">
    <property type="nucleotide sequence ID" value="NZ_PPFX01000003.1"/>
</dbReference>
<dbReference type="EMBL" id="PPFX01000003">
    <property type="protein sequence ID" value="PNU21373.1"/>
    <property type="molecule type" value="Genomic_DNA"/>
</dbReference>
<dbReference type="PANTHER" id="PTHR33164:SF101">
    <property type="entry name" value="TRANSCRIPTIONAL REPRESSOR MPRA"/>
    <property type="match status" value="1"/>
</dbReference>
<dbReference type="OrthoDB" id="9799747at2"/>
<protein>
    <submittedName>
        <fullName evidence="2">MarR family transcriptional regulator</fullName>
    </submittedName>
</protein>
<dbReference type="Proteomes" id="UP000236340">
    <property type="component" value="Unassembled WGS sequence"/>
</dbReference>
<dbReference type="Gene3D" id="1.10.10.10">
    <property type="entry name" value="Winged helix-like DNA-binding domain superfamily/Winged helix DNA-binding domain"/>
    <property type="match status" value="1"/>
</dbReference>
<dbReference type="InterPro" id="IPR036390">
    <property type="entry name" value="WH_DNA-bd_sf"/>
</dbReference>
<dbReference type="InterPro" id="IPR000835">
    <property type="entry name" value="HTH_MarR-typ"/>
</dbReference>
<organism evidence="2 3">
    <name type="scientific">Geothermobacter hydrogeniphilus</name>
    <dbReference type="NCBI Taxonomy" id="1969733"/>
    <lineage>
        <taxon>Bacteria</taxon>
        <taxon>Pseudomonadati</taxon>
        <taxon>Thermodesulfobacteriota</taxon>
        <taxon>Desulfuromonadia</taxon>
        <taxon>Desulfuromonadales</taxon>
        <taxon>Geothermobacteraceae</taxon>
        <taxon>Geothermobacter</taxon>
    </lineage>
</organism>
<dbReference type="Pfam" id="PF01047">
    <property type="entry name" value="MarR"/>
    <property type="match status" value="1"/>
</dbReference>
<dbReference type="InterPro" id="IPR036388">
    <property type="entry name" value="WH-like_DNA-bd_sf"/>
</dbReference>
<dbReference type="GO" id="GO:0003700">
    <property type="term" value="F:DNA-binding transcription factor activity"/>
    <property type="evidence" value="ECO:0007669"/>
    <property type="project" value="InterPro"/>
</dbReference>
<dbReference type="PRINTS" id="PR00598">
    <property type="entry name" value="HTHMARR"/>
</dbReference>
<reference evidence="2 3" key="1">
    <citation type="journal article" date="2018" name="Genome Announc.">
        <title>Genome Sequence of Geothermobacter sp. HR-1 Iron Reducer from the Loihi Seamount.</title>
        <authorList>
            <person name="Smith H."/>
            <person name="Abuyen K."/>
            <person name="Tremblay J."/>
            <person name="Savalia P."/>
            <person name="Perez-Rodriguez I."/>
            <person name="Emerson D."/>
            <person name="Tully B."/>
            <person name="Amend J."/>
        </authorList>
    </citation>
    <scope>NUCLEOTIDE SEQUENCE [LARGE SCALE GENOMIC DNA]</scope>
    <source>
        <strain evidence="2 3">HR-1</strain>
    </source>
</reference>
<sequence length="148" mass="16612">MATKYPGTTSERRALNTYINLLRCSEVVSADTTRHLAAEKLTVGQFGTLEALYHLGPLCQRDIGRKLLRSGGNVTTVVDNLEKRGLVKRRRQAEDRRYYSVALTDSGRELIARIMPRQVAGIKQRLAVLSAEDQETLRRLCRKLGVGD</sequence>
<dbReference type="SUPFAM" id="SSF46785">
    <property type="entry name" value="Winged helix' DNA-binding domain"/>
    <property type="match status" value="1"/>
</dbReference>
<dbReference type="PANTHER" id="PTHR33164">
    <property type="entry name" value="TRANSCRIPTIONAL REGULATOR, MARR FAMILY"/>
    <property type="match status" value="1"/>
</dbReference>
<proteinExistence type="predicted"/>
<name>A0A2K2HDP6_9BACT</name>
<accession>A0A2K2HDP6</accession>
<evidence type="ECO:0000313" key="2">
    <source>
        <dbReference type="EMBL" id="PNU21373.1"/>
    </source>
</evidence>
<evidence type="ECO:0000313" key="3">
    <source>
        <dbReference type="Proteomes" id="UP000236340"/>
    </source>
</evidence>
<dbReference type="SMART" id="SM00347">
    <property type="entry name" value="HTH_MARR"/>
    <property type="match status" value="1"/>
</dbReference>
<feature type="domain" description="HTH marR-type" evidence="1">
    <location>
        <begin position="14"/>
        <end position="146"/>
    </location>
</feature>